<dbReference type="Gene3D" id="2.60.120.620">
    <property type="entry name" value="q2cbj1_9rhob like domain"/>
    <property type="match status" value="1"/>
</dbReference>
<gene>
    <name evidence="2" type="ORF">A1O3_07580</name>
</gene>
<dbReference type="InterPro" id="IPR008775">
    <property type="entry name" value="Phytyl_CoA_dOase-like"/>
</dbReference>
<evidence type="ECO:0000313" key="3">
    <source>
        <dbReference type="Proteomes" id="UP000019478"/>
    </source>
</evidence>
<dbReference type="eggNOG" id="ENOG502RUKM">
    <property type="taxonomic scope" value="Eukaryota"/>
</dbReference>
<dbReference type="GeneID" id="19171678"/>
<evidence type="ECO:0008006" key="4">
    <source>
        <dbReference type="Google" id="ProtNLM"/>
    </source>
</evidence>
<dbReference type="OrthoDB" id="445007at2759"/>
<keyword evidence="3" id="KW-1185">Reference proteome</keyword>
<proteinExistence type="predicted"/>
<name>W9XVB5_9EURO</name>
<protein>
    <recommendedName>
        <fullName evidence="4">Phytanoyl-CoA dioxygenase</fullName>
    </recommendedName>
</protein>
<sequence length="317" mass="34612">MAPSALDPVPIPRKAKGLPKVPDLDSRTVTTDEVVQALIVAGGCILRHAATPDQLAAIEADTRPWIEEDLPWKGEGFPEQTRRVCGLAGKSKAFTETVICNRLLQDVSAVLLSSTFTMWNGDKKVTSVARPQLNNTVVFSIGPGAGDQGLHRDDIIHHNHLPPITASEYKIGRDVGIGYFIAGKQTTKANGATRFIPGSHLWGPLEPQPDESLCVYAELEPGDAFIMLSSAYHGGSANTTVDEERLVYSCFMAKGLLKQEENQYLANDTQKIVDMYDIDTLKILGYDMVKPGLGWVNFDTPLRVLLGDKAVHIDSLY</sequence>
<feature type="region of interest" description="Disordered" evidence="1">
    <location>
        <begin position="1"/>
        <end position="23"/>
    </location>
</feature>
<dbReference type="STRING" id="1182542.W9XVB5"/>
<dbReference type="Pfam" id="PF05721">
    <property type="entry name" value="PhyH"/>
    <property type="match status" value="1"/>
</dbReference>
<dbReference type="AlphaFoldDB" id="W9XVB5"/>
<dbReference type="RefSeq" id="XP_007735878.1">
    <property type="nucleotide sequence ID" value="XM_007737688.1"/>
</dbReference>
<reference evidence="2 3" key="1">
    <citation type="submission" date="2013-03" db="EMBL/GenBank/DDBJ databases">
        <title>The Genome Sequence of Capronia epimyces CBS 606.96.</title>
        <authorList>
            <consortium name="The Broad Institute Genomics Platform"/>
            <person name="Cuomo C."/>
            <person name="de Hoog S."/>
            <person name="Gorbushina A."/>
            <person name="Walker B."/>
            <person name="Young S.K."/>
            <person name="Zeng Q."/>
            <person name="Gargeya S."/>
            <person name="Fitzgerald M."/>
            <person name="Haas B."/>
            <person name="Abouelleil A."/>
            <person name="Allen A.W."/>
            <person name="Alvarado L."/>
            <person name="Arachchi H.M."/>
            <person name="Berlin A.M."/>
            <person name="Chapman S.B."/>
            <person name="Gainer-Dewar J."/>
            <person name="Goldberg J."/>
            <person name="Griggs A."/>
            <person name="Gujja S."/>
            <person name="Hansen M."/>
            <person name="Howarth C."/>
            <person name="Imamovic A."/>
            <person name="Ireland A."/>
            <person name="Larimer J."/>
            <person name="McCowan C."/>
            <person name="Murphy C."/>
            <person name="Pearson M."/>
            <person name="Poon T.W."/>
            <person name="Priest M."/>
            <person name="Roberts A."/>
            <person name="Saif S."/>
            <person name="Shea T."/>
            <person name="Sisk P."/>
            <person name="Sykes S."/>
            <person name="Wortman J."/>
            <person name="Nusbaum C."/>
            <person name="Birren B."/>
        </authorList>
    </citation>
    <scope>NUCLEOTIDE SEQUENCE [LARGE SCALE GENOMIC DNA]</scope>
    <source>
        <strain evidence="2 3">CBS 606.96</strain>
    </source>
</reference>
<dbReference type="HOGENOM" id="CLU_047725_0_1_1"/>
<dbReference type="SUPFAM" id="SSF51197">
    <property type="entry name" value="Clavaminate synthase-like"/>
    <property type="match status" value="1"/>
</dbReference>
<organism evidence="2 3">
    <name type="scientific">Capronia epimyces CBS 606.96</name>
    <dbReference type="NCBI Taxonomy" id="1182542"/>
    <lineage>
        <taxon>Eukaryota</taxon>
        <taxon>Fungi</taxon>
        <taxon>Dikarya</taxon>
        <taxon>Ascomycota</taxon>
        <taxon>Pezizomycotina</taxon>
        <taxon>Eurotiomycetes</taxon>
        <taxon>Chaetothyriomycetidae</taxon>
        <taxon>Chaetothyriales</taxon>
        <taxon>Herpotrichiellaceae</taxon>
        <taxon>Capronia</taxon>
    </lineage>
</organism>
<dbReference type="EMBL" id="AMGY01000006">
    <property type="protein sequence ID" value="EXJ81290.1"/>
    <property type="molecule type" value="Genomic_DNA"/>
</dbReference>
<accession>W9XVB5</accession>
<dbReference type="Proteomes" id="UP000019478">
    <property type="component" value="Unassembled WGS sequence"/>
</dbReference>
<comment type="caution">
    <text evidence="2">The sequence shown here is derived from an EMBL/GenBank/DDBJ whole genome shotgun (WGS) entry which is preliminary data.</text>
</comment>
<evidence type="ECO:0000256" key="1">
    <source>
        <dbReference type="SAM" id="MobiDB-lite"/>
    </source>
</evidence>
<evidence type="ECO:0000313" key="2">
    <source>
        <dbReference type="EMBL" id="EXJ81290.1"/>
    </source>
</evidence>